<proteinExistence type="predicted"/>
<organism evidence="1 2">
    <name type="scientific">Terrihabitans rhizophilus</name>
    <dbReference type="NCBI Taxonomy" id="3092662"/>
    <lineage>
        <taxon>Bacteria</taxon>
        <taxon>Pseudomonadati</taxon>
        <taxon>Pseudomonadota</taxon>
        <taxon>Alphaproteobacteria</taxon>
        <taxon>Hyphomicrobiales</taxon>
        <taxon>Terrihabitans</taxon>
    </lineage>
</organism>
<evidence type="ECO:0000313" key="2">
    <source>
        <dbReference type="Proteomes" id="UP001274321"/>
    </source>
</evidence>
<gene>
    <name evidence="1" type="ORF">SCD90_04455</name>
</gene>
<evidence type="ECO:0000313" key="1">
    <source>
        <dbReference type="EMBL" id="MDX6805308.1"/>
    </source>
</evidence>
<dbReference type="Proteomes" id="UP001274321">
    <property type="component" value="Unassembled WGS sequence"/>
</dbReference>
<dbReference type="RefSeq" id="WP_319843430.1">
    <property type="nucleotide sequence ID" value="NZ_JAXAFJ010000002.1"/>
</dbReference>
<name>A0ABU4RM50_9HYPH</name>
<protein>
    <submittedName>
        <fullName evidence="1">Uncharacterized protein</fullName>
    </submittedName>
</protein>
<dbReference type="EMBL" id="JAXAFJ010000002">
    <property type="protein sequence ID" value="MDX6805308.1"/>
    <property type="molecule type" value="Genomic_DNA"/>
</dbReference>
<accession>A0ABU4RM50</accession>
<sequence>MAVVSAITLTAWTYADQARMAKATPVADVTPAATSITTNSNLSAKGDALSVAPQLAADTSMDGGEAFGRIVGAHQVAMSEHASKRFVTVAKAGVSNETVLTRVRVSD</sequence>
<keyword evidence="2" id="KW-1185">Reference proteome</keyword>
<reference evidence="1 2" key="1">
    <citation type="submission" date="2023-11" db="EMBL/GenBank/DDBJ databases">
        <authorList>
            <person name="Bao R."/>
        </authorList>
    </citation>
    <scope>NUCLEOTIDE SEQUENCE [LARGE SCALE GENOMIC DNA]</scope>
    <source>
        <strain evidence="1 2">PJ23</strain>
    </source>
</reference>
<comment type="caution">
    <text evidence="1">The sequence shown here is derived from an EMBL/GenBank/DDBJ whole genome shotgun (WGS) entry which is preliminary data.</text>
</comment>